<evidence type="ECO:0000256" key="7">
    <source>
        <dbReference type="ARBA" id="ARBA00023136"/>
    </source>
</evidence>
<accession>A0AAN9EC88</accession>
<protein>
    <recommendedName>
        <fullName evidence="13">Vitamin K epoxide reductase domain-containing protein</fullName>
    </recommendedName>
</protein>
<evidence type="ECO:0000259" key="13">
    <source>
        <dbReference type="SMART" id="SM00756"/>
    </source>
</evidence>
<evidence type="ECO:0000256" key="4">
    <source>
        <dbReference type="ARBA" id="ARBA00022719"/>
    </source>
</evidence>
<dbReference type="PANTHER" id="PTHR34573:SF1">
    <property type="entry name" value="VITAMIN K EPOXIDE REDUCTASE DOMAIN-CONTAINING PROTEIN"/>
    <property type="match status" value="1"/>
</dbReference>
<reference evidence="14 15" key="1">
    <citation type="submission" date="2024-01" db="EMBL/GenBank/DDBJ databases">
        <title>The genomes of 5 underutilized Papilionoideae crops provide insights into root nodulation and disease resistanc.</title>
        <authorList>
            <person name="Yuan L."/>
        </authorList>
    </citation>
    <scope>NUCLEOTIDE SEQUENCE [LARGE SCALE GENOMIC DNA]</scope>
    <source>
        <strain evidence="14">ZHUSHIDOU_FW_LH</strain>
        <tissue evidence="14">Leaf</tissue>
    </source>
</reference>
<dbReference type="PANTHER" id="PTHR34573">
    <property type="entry name" value="VKC DOMAIN-CONTAINING PROTEIN"/>
    <property type="match status" value="1"/>
</dbReference>
<keyword evidence="7 11" id="KW-0472">Membrane</keyword>
<dbReference type="AlphaFoldDB" id="A0AAN9EC88"/>
<organism evidence="14 15">
    <name type="scientific">Crotalaria pallida</name>
    <name type="common">Smooth rattlebox</name>
    <name type="synonym">Crotalaria striata</name>
    <dbReference type="NCBI Taxonomy" id="3830"/>
    <lineage>
        <taxon>Eukaryota</taxon>
        <taxon>Viridiplantae</taxon>
        <taxon>Streptophyta</taxon>
        <taxon>Embryophyta</taxon>
        <taxon>Tracheophyta</taxon>
        <taxon>Spermatophyta</taxon>
        <taxon>Magnoliopsida</taxon>
        <taxon>eudicotyledons</taxon>
        <taxon>Gunneridae</taxon>
        <taxon>Pentapetalae</taxon>
        <taxon>rosids</taxon>
        <taxon>fabids</taxon>
        <taxon>Fabales</taxon>
        <taxon>Fabaceae</taxon>
        <taxon>Papilionoideae</taxon>
        <taxon>50 kb inversion clade</taxon>
        <taxon>genistoids sensu lato</taxon>
        <taxon>core genistoids</taxon>
        <taxon>Crotalarieae</taxon>
        <taxon>Crotalaria</taxon>
    </lineage>
</organism>
<evidence type="ECO:0000256" key="6">
    <source>
        <dbReference type="ARBA" id="ARBA00023002"/>
    </source>
</evidence>
<proteinExistence type="inferred from homology"/>
<feature type="signal peptide" evidence="12">
    <location>
        <begin position="1"/>
        <end position="18"/>
    </location>
</feature>
<dbReference type="GO" id="GO:0016491">
    <property type="term" value="F:oxidoreductase activity"/>
    <property type="evidence" value="ECO:0007669"/>
    <property type="project" value="UniProtKB-KW"/>
</dbReference>
<comment type="similarity">
    <text evidence="2">Belongs to the VKOR family.</text>
</comment>
<dbReference type="Gene3D" id="1.20.1440.130">
    <property type="entry name" value="VKOR domain"/>
    <property type="match status" value="1"/>
</dbReference>
<keyword evidence="6" id="KW-0560">Oxidoreductase</keyword>
<feature type="transmembrane region" description="Helical" evidence="11">
    <location>
        <begin position="158"/>
        <end position="179"/>
    </location>
</feature>
<evidence type="ECO:0000256" key="2">
    <source>
        <dbReference type="ARBA" id="ARBA00006214"/>
    </source>
</evidence>
<evidence type="ECO:0000256" key="10">
    <source>
        <dbReference type="SAM" id="MobiDB-lite"/>
    </source>
</evidence>
<keyword evidence="15" id="KW-1185">Reference proteome</keyword>
<dbReference type="InterPro" id="IPR036249">
    <property type="entry name" value="Thioredoxin-like_sf"/>
</dbReference>
<feature type="transmembrane region" description="Helical" evidence="11">
    <location>
        <begin position="119"/>
        <end position="146"/>
    </location>
</feature>
<evidence type="ECO:0000313" key="14">
    <source>
        <dbReference type="EMBL" id="KAK7253000.1"/>
    </source>
</evidence>
<comment type="subcellular location">
    <subcellularLocation>
        <location evidence="1">Membrane</location>
        <topology evidence="1">Multi-pass membrane protein</topology>
    </subcellularLocation>
</comment>
<dbReference type="Pfam" id="PF07884">
    <property type="entry name" value="VKOR"/>
    <property type="match status" value="1"/>
</dbReference>
<name>A0AAN9EC88_CROPI</name>
<evidence type="ECO:0000256" key="11">
    <source>
        <dbReference type="SAM" id="Phobius"/>
    </source>
</evidence>
<feature type="transmembrane region" description="Helical" evidence="11">
    <location>
        <begin position="185"/>
        <end position="208"/>
    </location>
</feature>
<evidence type="ECO:0000256" key="3">
    <source>
        <dbReference type="ARBA" id="ARBA00022692"/>
    </source>
</evidence>
<keyword evidence="12" id="KW-0732">Signal</keyword>
<keyword evidence="4" id="KW-0874">Quinone</keyword>
<dbReference type="EMBL" id="JAYWIO010000007">
    <property type="protein sequence ID" value="KAK7253000.1"/>
    <property type="molecule type" value="Genomic_DNA"/>
</dbReference>
<dbReference type="GO" id="GO:0016020">
    <property type="term" value="C:membrane"/>
    <property type="evidence" value="ECO:0007669"/>
    <property type="project" value="UniProtKB-SubCell"/>
</dbReference>
<gene>
    <name evidence="14" type="ORF">RIF29_37360</name>
</gene>
<evidence type="ECO:0000256" key="8">
    <source>
        <dbReference type="ARBA" id="ARBA00023157"/>
    </source>
</evidence>
<keyword evidence="8" id="KW-1015">Disulfide bond</keyword>
<feature type="transmembrane region" description="Helical" evidence="11">
    <location>
        <begin position="220"/>
        <end position="240"/>
    </location>
</feature>
<evidence type="ECO:0000313" key="15">
    <source>
        <dbReference type="Proteomes" id="UP001372338"/>
    </source>
</evidence>
<keyword evidence="9" id="KW-0676">Redox-active center</keyword>
<evidence type="ECO:0000256" key="12">
    <source>
        <dbReference type="SAM" id="SignalP"/>
    </source>
</evidence>
<evidence type="ECO:0000256" key="1">
    <source>
        <dbReference type="ARBA" id="ARBA00004141"/>
    </source>
</evidence>
<dbReference type="CDD" id="cd12916">
    <property type="entry name" value="VKOR_1"/>
    <property type="match status" value="1"/>
</dbReference>
<keyword evidence="3 11" id="KW-0812">Transmembrane</keyword>
<sequence length="367" mass="39641">MATFSFTLATLSLSSSSASFTPIRYPCRQQRLISSPRLPPPPLKCSSYGSEREPVPEPEPDSTVVSISGSSDWTYKLTAGIAGIGFLETSYLSYLKLTGSDAFCPVGGGSCSDILDSDYAAVFGVPLPLIGMAAYGFIAALGFQLVTNKFPFGINKSNAQLTLLASTTSIAAASSYFLYILTTAFPGSSCTYCLLSVLFSFALLFITVKDLGLPETYKQLGLQLFISSLVILTLNTSYAYSKPASSRLANIELPYYATEITTSSTPFAQSLARHLHSIGAKMYGAFWCSHCLEQKEMFGREAVKQLDYVECFPEGYRTGTKMIKACMDAKIEGFPTWVINGQVLSGELKLSELAQLSGYSESVEPTS</sequence>
<dbReference type="Proteomes" id="UP001372338">
    <property type="component" value="Unassembled WGS sequence"/>
</dbReference>
<dbReference type="InterPro" id="IPR044698">
    <property type="entry name" value="VKOR/LTO1"/>
</dbReference>
<dbReference type="SMART" id="SM00756">
    <property type="entry name" value="VKc"/>
    <property type="match status" value="1"/>
</dbReference>
<dbReference type="Gene3D" id="3.40.30.10">
    <property type="entry name" value="Glutaredoxin"/>
    <property type="match status" value="1"/>
</dbReference>
<feature type="domain" description="Vitamin K epoxide reductase" evidence="13">
    <location>
        <begin position="71"/>
        <end position="211"/>
    </location>
</feature>
<dbReference type="InterPro" id="IPR038354">
    <property type="entry name" value="VKOR_sf"/>
</dbReference>
<evidence type="ECO:0000256" key="5">
    <source>
        <dbReference type="ARBA" id="ARBA00022989"/>
    </source>
</evidence>
<evidence type="ECO:0000256" key="9">
    <source>
        <dbReference type="ARBA" id="ARBA00023284"/>
    </source>
</evidence>
<dbReference type="InterPro" id="IPR012932">
    <property type="entry name" value="VKOR"/>
</dbReference>
<feature type="chain" id="PRO_5043028155" description="Vitamin K epoxide reductase domain-containing protein" evidence="12">
    <location>
        <begin position="19"/>
        <end position="367"/>
    </location>
</feature>
<dbReference type="GO" id="GO:0048038">
    <property type="term" value="F:quinone binding"/>
    <property type="evidence" value="ECO:0007669"/>
    <property type="project" value="UniProtKB-KW"/>
</dbReference>
<keyword evidence="5 11" id="KW-1133">Transmembrane helix</keyword>
<comment type="caution">
    <text evidence="14">The sequence shown here is derived from an EMBL/GenBank/DDBJ whole genome shotgun (WGS) entry which is preliminary data.</text>
</comment>
<dbReference type="SUPFAM" id="SSF52833">
    <property type="entry name" value="Thioredoxin-like"/>
    <property type="match status" value="1"/>
</dbReference>
<feature type="region of interest" description="Disordered" evidence="10">
    <location>
        <begin position="33"/>
        <end position="63"/>
    </location>
</feature>